<dbReference type="OrthoDB" id="9815422at2"/>
<feature type="transmembrane region" description="Helical" evidence="1">
    <location>
        <begin position="137"/>
        <end position="161"/>
    </location>
</feature>
<organism evidence="2 3">
    <name type="scientific">Keratinibaculum paraultunense</name>
    <dbReference type="NCBI Taxonomy" id="1278232"/>
    <lineage>
        <taxon>Bacteria</taxon>
        <taxon>Bacillati</taxon>
        <taxon>Bacillota</taxon>
        <taxon>Tissierellia</taxon>
        <taxon>Tissierellales</taxon>
        <taxon>Tepidimicrobiaceae</taxon>
        <taxon>Keratinibaculum</taxon>
    </lineage>
</organism>
<keyword evidence="1" id="KW-0812">Transmembrane</keyword>
<protein>
    <submittedName>
        <fullName evidence="2">ECF transporter S component (Folate family)</fullName>
    </submittedName>
</protein>
<dbReference type="Gene3D" id="1.10.1760.20">
    <property type="match status" value="1"/>
</dbReference>
<keyword evidence="1" id="KW-0472">Membrane</keyword>
<evidence type="ECO:0000256" key="1">
    <source>
        <dbReference type="SAM" id="Phobius"/>
    </source>
</evidence>
<feature type="transmembrane region" description="Helical" evidence="1">
    <location>
        <begin position="12"/>
        <end position="30"/>
    </location>
</feature>
<dbReference type="InterPro" id="IPR024529">
    <property type="entry name" value="ECF_trnsprt_substrate-spec"/>
</dbReference>
<dbReference type="GO" id="GO:0022857">
    <property type="term" value="F:transmembrane transporter activity"/>
    <property type="evidence" value="ECO:0007669"/>
    <property type="project" value="InterPro"/>
</dbReference>
<evidence type="ECO:0000313" key="2">
    <source>
        <dbReference type="EMBL" id="TCS88806.1"/>
    </source>
</evidence>
<keyword evidence="3" id="KW-1185">Reference proteome</keyword>
<dbReference type="Pfam" id="PF12822">
    <property type="entry name" value="ECF_trnsprt"/>
    <property type="match status" value="1"/>
</dbReference>
<dbReference type="EMBL" id="SMAE01000007">
    <property type="protein sequence ID" value="TCS88806.1"/>
    <property type="molecule type" value="Genomic_DNA"/>
</dbReference>
<proteinExistence type="predicted"/>
<comment type="caution">
    <text evidence="2">The sequence shown here is derived from an EMBL/GenBank/DDBJ whole genome shotgun (WGS) entry which is preliminary data.</text>
</comment>
<keyword evidence="1" id="KW-1133">Transmembrane helix</keyword>
<dbReference type="AlphaFoldDB" id="A0A4R3KVR6"/>
<name>A0A4R3KVR6_9FIRM</name>
<feature type="transmembrane region" description="Helical" evidence="1">
    <location>
        <begin position="76"/>
        <end position="95"/>
    </location>
</feature>
<feature type="transmembrane region" description="Helical" evidence="1">
    <location>
        <begin position="42"/>
        <end position="64"/>
    </location>
</feature>
<reference evidence="2 3" key="1">
    <citation type="submission" date="2019-03" db="EMBL/GenBank/DDBJ databases">
        <title>Genomic Encyclopedia of Type Strains, Phase IV (KMG-IV): sequencing the most valuable type-strain genomes for metagenomic binning, comparative biology and taxonomic classification.</title>
        <authorList>
            <person name="Goeker M."/>
        </authorList>
    </citation>
    <scope>NUCLEOTIDE SEQUENCE [LARGE SCALE GENOMIC DNA]</scope>
    <source>
        <strain evidence="2 3">DSM 26752</strain>
    </source>
</reference>
<feature type="transmembrane region" description="Helical" evidence="1">
    <location>
        <begin position="102"/>
        <end position="125"/>
    </location>
</feature>
<evidence type="ECO:0000313" key="3">
    <source>
        <dbReference type="Proteomes" id="UP000294567"/>
    </source>
</evidence>
<dbReference type="RefSeq" id="WP_132027915.1">
    <property type="nucleotide sequence ID" value="NZ_CP068564.1"/>
</dbReference>
<gene>
    <name evidence="2" type="ORF">EDD65_107163</name>
</gene>
<dbReference type="Proteomes" id="UP000294567">
    <property type="component" value="Unassembled WGS sequence"/>
</dbReference>
<accession>A0A4R3KVR6</accession>
<sequence>MRFNTKNLVTAAMLLALAIILPTIIHISGLNGTIFLPMHIPVLIAGLIVGPSWGFVVGIISPIINHMLTGMPPVPVFWVMIVELGLYGLISGLLYRKVKMTLCPSLIISMIVGRLGAALMVLILGKGFGFPMPPIDVYIKGMTLTALPGIIIQLIFIPMIVKAYEKDKNTRW</sequence>